<feature type="compositionally biased region" description="Gly residues" evidence="4">
    <location>
        <begin position="332"/>
        <end position="341"/>
    </location>
</feature>
<feature type="domain" description="Ku" evidence="5">
    <location>
        <begin position="52"/>
        <end position="181"/>
    </location>
</feature>
<evidence type="ECO:0000256" key="2">
    <source>
        <dbReference type="ARBA" id="ARBA00023172"/>
    </source>
</evidence>
<evidence type="ECO:0000256" key="3">
    <source>
        <dbReference type="HAMAP-Rule" id="MF_01875"/>
    </source>
</evidence>
<dbReference type="PIRSF" id="PIRSF006493">
    <property type="entry name" value="Prok_Ku"/>
    <property type="match status" value="1"/>
</dbReference>
<dbReference type="Proteomes" id="UP000778578">
    <property type="component" value="Unassembled WGS sequence"/>
</dbReference>
<comment type="function">
    <text evidence="3">With LigD forms a non-homologous end joining (NHEJ) DNA repair enzyme, which repairs dsDNA breaks with reduced fidelity. Binds linear dsDNA with 5'- and 3'- overhangs but not closed circular dsDNA nor ssDNA. Recruits and stimulates the ligase activity of LigD.</text>
</comment>
<name>A0ABS7Q399_9ACTN</name>
<feature type="compositionally biased region" description="Basic residues" evidence="4">
    <location>
        <begin position="282"/>
        <end position="293"/>
    </location>
</feature>
<keyword evidence="7" id="KW-1185">Reference proteome</keyword>
<feature type="compositionally biased region" description="Basic and acidic residues" evidence="4">
    <location>
        <begin position="252"/>
        <end position="266"/>
    </location>
</feature>
<dbReference type="Pfam" id="PF02735">
    <property type="entry name" value="Ku"/>
    <property type="match status" value="1"/>
</dbReference>
<evidence type="ECO:0000313" key="7">
    <source>
        <dbReference type="Proteomes" id="UP000778578"/>
    </source>
</evidence>
<dbReference type="RefSeq" id="WP_222961773.1">
    <property type="nucleotide sequence ID" value="NZ_JAINZZ010000006.1"/>
</dbReference>
<evidence type="ECO:0000259" key="5">
    <source>
        <dbReference type="SMART" id="SM00559"/>
    </source>
</evidence>
<comment type="subunit">
    <text evidence="3">Homodimer. Interacts with LigD.</text>
</comment>
<keyword evidence="1 3" id="KW-0238">DNA-binding</keyword>
<protein>
    <recommendedName>
        <fullName evidence="3">Non-homologous end joining protein Ku</fullName>
    </recommendedName>
</protein>
<comment type="caution">
    <text evidence="6">The sequence shown here is derived from an EMBL/GenBank/DDBJ whole genome shotgun (WGS) entry which is preliminary data.</text>
</comment>
<dbReference type="NCBIfam" id="TIGR02772">
    <property type="entry name" value="Ku_bact"/>
    <property type="match status" value="1"/>
</dbReference>
<dbReference type="SUPFAM" id="SSF100939">
    <property type="entry name" value="SPOC domain-like"/>
    <property type="match status" value="1"/>
</dbReference>
<feature type="region of interest" description="Disordered" evidence="4">
    <location>
        <begin position="249"/>
        <end position="341"/>
    </location>
</feature>
<evidence type="ECO:0000256" key="4">
    <source>
        <dbReference type="SAM" id="MobiDB-lite"/>
    </source>
</evidence>
<dbReference type="SMART" id="SM00559">
    <property type="entry name" value="Ku78"/>
    <property type="match status" value="1"/>
</dbReference>
<comment type="similarity">
    <text evidence="3">Belongs to the prokaryotic Ku family.</text>
</comment>
<dbReference type="PANTHER" id="PTHR41251:SF1">
    <property type="entry name" value="NON-HOMOLOGOUS END JOINING PROTEIN KU"/>
    <property type="match status" value="1"/>
</dbReference>
<dbReference type="InterPro" id="IPR016194">
    <property type="entry name" value="SPOC-like_C_dom_sf"/>
</dbReference>
<feature type="compositionally biased region" description="Low complexity" evidence="4">
    <location>
        <begin position="294"/>
        <end position="317"/>
    </location>
</feature>
<dbReference type="InterPro" id="IPR006164">
    <property type="entry name" value="DNA_bd_Ku70/Ku80"/>
</dbReference>
<keyword evidence="2 3" id="KW-0233">DNA recombination</keyword>
<reference evidence="6 7" key="1">
    <citation type="submission" date="2021-08" db="EMBL/GenBank/DDBJ databases">
        <title>WGS of actinomycetes from Thailand.</title>
        <authorList>
            <person name="Thawai C."/>
        </authorList>
    </citation>
    <scope>NUCLEOTIDE SEQUENCE [LARGE SCALE GENOMIC DNA]</scope>
    <source>
        <strain evidence="6 7">PLK6-54</strain>
    </source>
</reference>
<evidence type="ECO:0000256" key="1">
    <source>
        <dbReference type="ARBA" id="ARBA00023125"/>
    </source>
</evidence>
<evidence type="ECO:0000313" key="6">
    <source>
        <dbReference type="EMBL" id="MBY8877633.1"/>
    </source>
</evidence>
<accession>A0ABS7Q399</accession>
<dbReference type="EMBL" id="JAINZZ010000006">
    <property type="protein sequence ID" value="MBY8877633.1"/>
    <property type="molecule type" value="Genomic_DNA"/>
</dbReference>
<dbReference type="Gene3D" id="2.40.290.10">
    <property type="match status" value="1"/>
</dbReference>
<dbReference type="PANTHER" id="PTHR41251">
    <property type="entry name" value="NON-HOMOLOGOUS END JOINING PROTEIN KU"/>
    <property type="match status" value="1"/>
</dbReference>
<dbReference type="InterPro" id="IPR009187">
    <property type="entry name" value="Prok_Ku"/>
</dbReference>
<keyword evidence="3" id="KW-0227">DNA damage</keyword>
<gene>
    <name evidence="3" type="primary">ku</name>
    <name evidence="6" type="ORF">K7862_08305</name>
</gene>
<dbReference type="HAMAP" id="MF_01875">
    <property type="entry name" value="Prokaryotic_Ku"/>
    <property type="match status" value="1"/>
</dbReference>
<sequence length="341" mass="36512">MPPVAQFTLTFGLVAIPVRLLAATSSHRIGFRQIHLQDRGRVRYTKICELDEHELMPEDIVRAYEVGKDRLVPITDDDLDNLPLPTAKTIEVNGFLDLAAIPGEMYDKPYFLAPQNAGANKPYVLMREALARSGKAAVGKYALRGSENLGMIHAQGDVLVLQRLRWPDEVRSADDAAPRQSVEITDEELNGALGLIEALGDVDMQQMHDEYSRAVQELIEAKMEHKAPPRAREPEEEADVTDLMTALQRATEQARAERGEDAEVHHLAGRTPAKKAAAGKKTAAKKATAKKAAAKTSAAGKAATGKSAAGKTAAAKKAAAKKGAAKKSAAGRSGGSGKRAG</sequence>
<keyword evidence="3" id="KW-0234">DNA repair</keyword>
<proteinExistence type="inferred from homology"/>
<organism evidence="6 7">
    <name type="scientific">Actinacidiphila acidipaludis</name>
    <dbReference type="NCBI Taxonomy" id="2873382"/>
    <lineage>
        <taxon>Bacteria</taxon>
        <taxon>Bacillati</taxon>
        <taxon>Actinomycetota</taxon>
        <taxon>Actinomycetes</taxon>
        <taxon>Kitasatosporales</taxon>
        <taxon>Streptomycetaceae</taxon>
        <taxon>Actinacidiphila</taxon>
    </lineage>
</organism>